<name>K0Q5M9_9HYPH</name>
<keyword evidence="2" id="KW-1185">Reference proteome</keyword>
<protein>
    <submittedName>
        <fullName evidence="1">Uncharacterized protein</fullName>
    </submittedName>
</protein>
<reference evidence="1 2" key="1">
    <citation type="journal article" date="2013" name="Genome Announc.">
        <title>Draft Genome Sequence of Rhizobium mesoamericanum STM3625, a Nitrogen-Fixing Symbiont of Mimosa pudica Isolated in French Guiana (South America).</title>
        <authorList>
            <person name="Moulin L."/>
            <person name="Mornico D."/>
            <person name="Melkonian R."/>
            <person name="Klonowska A."/>
        </authorList>
    </citation>
    <scope>NUCLEOTIDE SEQUENCE [LARGE SCALE GENOMIC DNA]</scope>
    <source>
        <strain evidence="1 2">STM3625</strain>
    </source>
</reference>
<evidence type="ECO:0000313" key="2">
    <source>
        <dbReference type="Proteomes" id="UP000009319"/>
    </source>
</evidence>
<evidence type="ECO:0000313" key="1">
    <source>
        <dbReference type="EMBL" id="CCM80157.1"/>
    </source>
</evidence>
<proteinExistence type="predicted"/>
<dbReference type="AlphaFoldDB" id="K0Q5M9"/>
<dbReference type="HOGENOM" id="CLU_1979787_0_0_5"/>
<sequence>MVLALGVFRPSFPIPSKQSQNKFGSTSAIIFWNHRNPAISVAPGCSFGLIFVTIDIAPIFRPYLDEAIARFSYLHPDVEIATTEEGVALSNSDTGLIAEFRYTLYRQKIHRETDTLRRAVIERLLR</sequence>
<dbReference type="Proteomes" id="UP000009319">
    <property type="component" value="Unassembled WGS sequence"/>
</dbReference>
<dbReference type="InterPro" id="IPR022357">
    <property type="entry name" value="MIP_CS"/>
</dbReference>
<dbReference type="STRING" id="1211777.BN77_p2180055"/>
<gene>
    <name evidence="1" type="ORF">BN77_p2180055</name>
</gene>
<organism evidence="1 2">
    <name type="scientific">Rhizobium mesoamericanum STM3625</name>
    <dbReference type="NCBI Taxonomy" id="1211777"/>
    <lineage>
        <taxon>Bacteria</taxon>
        <taxon>Pseudomonadati</taxon>
        <taxon>Pseudomonadota</taxon>
        <taxon>Alphaproteobacteria</taxon>
        <taxon>Hyphomicrobiales</taxon>
        <taxon>Rhizobiaceae</taxon>
        <taxon>Rhizobium/Agrobacterium group</taxon>
        <taxon>Rhizobium</taxon>
    </lineage>
</organism>
<comment type="caution">
    <text evidence="1">The sequence shown here is derived from an EMBL/GenBank/DDBJ whole genome shotgun (WGS) entry which is preliminary data.</text>
</comment>
<dbReference type="EMBL" id="CANI01000081">
    <property type="protein sequence ID" value="CCM80157.1"/>
    <property type="molecule type" value="Genomic_DNA"/>
</dbReference>
<accession>K0Q5M9</accession>
<dbReference type="PROSITE" id="PS00221">
    <property type="entry name" value="MIP"/>
    <property type="match status" value="1"/>
</dbReference>